<dbReference type="EMBL" id="FQVX01000003">
    <property type="protein sequence ID" value="SHG80330.1"/>
    <property type="molecule type" value="Genomic_DNA"/>
</dbReference>
<evidence type="ECO:0000259" key="1">
    <source>
        <dbReference type="Pfam" id="PF02470"/>
    </source>
</evidence>
<evidence type="ECO:0000259" key="2">
    <source>
        <dbReference type="Pfam" id="PF11887"/>
    </source>
</evidence>
<dbReference type="OrthoDB" id="5241191at2"/>
<keyword evidence="4" id="KW-1185">Reference proteome</keyword>
<protein>
    <submittedName>
        <fullName evidence="3">Phospholipid/cholesterol/gamma-HCH transport system substrate-binding protein</fullName>
    </submittedName>
</protein>
<sequence>MARRASTPFRDRDPVVIGAVSLTLIALLVLLAFNAKDLPLIGGGTVYRAQFSEAAGLRPDDPVRVAGVKVGQVESLSLEDGAVTVAFRVRDAFVGDASEAAIRIETVLGAKYLALVPRGASPLDPEERIPLTRTASPYDVVEAFADLSTTVGEIDTAQLAGSFEVLAETFADTPDEVRASLDGLARLSDTIASRDAQLRELLSATEDVTRVLADRDGEFTRLVLDSNTLLTEVQERRALIDAILTNTQTLAGQLTGLVADNREALTPALQQLATVTDILSRNRQALGETVADLAPFVRVFTNTLGNGRWFDSFVENLLPGAVGSVLCGGAAQAPGGLVSCGEGQ</sequence>
<dbReference type="PRINTS" id="PR01782">
    <property type="entry name" value="MCEVIRFACTOR"/>
</dbReference>
<proteinExistence type="predicted"/>
<dbReference type="Pfam" id="PF02470">
    <property type="entry name" value="MlaD"/>
    <property type="match status" value="1"/>
</dbReference>
<feature type="domain" description="Mammalian cell entry C-terminal" evidence="2">
    <location>
        <begin position="121"/>
        <end position="307"/>
    </location>
</feature>
<dbReference type="InterPro" id="IPR003399">
    <property type="entry name" value="Mce/MlaD"/>
</dbReference>
<name>A0A1M5MSB8_9ACTN</name>
<gene>
    <name evidence="3" type="ORF">SAMN05444351_3282</name>
</gene>
<dbReference type="InterPro" id="IPR024516">
    <property type="entry name" value="Mce_C"/>
</dbReference>
<dbReference type="Pfam" id="PF11887">
    <property type="entry name" value="Mce4_CUP1"/>
    <property type="match status" value="1"/>
</dbReference>
<organism evidence="3 4">
    <name type="scientific">Geodermatophilus nigrescens</name>
    <dbReference type="NCBI Taxonomy" id="1070870"/>
    <lineage>
        <taxon>Bacteria</taxon>
        <taxon>Bacillati</taxon>
        <taxon>Actinomycetota</taxon>
        <taxon>Actinomycetes</taxon>
        <taxon>Geodermatophilales</taxon>
        <taxon>Geodermatophilaceae</taxon>
        <taxon>Geodermatophilus</taxon>
    </lineage>
</organism>
<dbReference type="RefSeq" id="WP_073421939.1">
    <property type="nucleotide sequence ID" value="NZ_FQVX01000003.1"/>
</dbReference>
<feature type="domain" description="Mce/MlaD" evidence="1">
    <location>
        <begin position="44"/>
        <end position="117"/>
    </location>
</feature>
<dbReference type="InterPro" id="IPR005693">
    <property type="entry name" value="Mce"/>
</dbReference>
<dbReference type="PANTHER" id="PTHR33371">
    <property type="entry name" value="INTERMEMBRANE PHOSPHOLIPID TRANSPORT SYSTEM BINDING PROTEIN MLAD-RELATED"/>
    <property type="match status" value="1"/>
</dbReference>
<dbReference type="AlphaFoldDB" id="A0A1M5MSB8"/>
<dbReference type="STRING" id="1070870.SAMN05444351_3282"/>
<dbReference type="Proteomes" id="UP000184471">
    <property type="component" value="Unassembled WGS sequence"/>
</dbReference>
<evidence type="ECO:0000313" key="4">
    <source>
        <dbReference type="Proteomes" id="UP000184471"/>
    </source>
</evidence>
<dbReference type="InterPro" id="IPR052336">
    <property type="entry name" value="MlaD_Phospholipid_Transporter"/>
</dbReference>
<reference evidence="3 4" key="1">
    <citation type="submission" date="2016-11" db="EMBL/GenBank/DDBJ databases">
        <authorList>
            <person name="Jaros S."/>
            <person name="Januszkiewicz K."/>
            <person name="Wedrychowicz H."/>
        </authorList>
    </citation>
    <scope>NUCLEOTIDE SEQUENCE [LARGE SCALE GENOMIC DNA]</scope>
    <source>
        <strain evidence="3 4">DSM 45408</strain>
    </source>
</reference>
<dbReference type="GO" id="GO:0005576">
    <property type="term" value="C:extracellular region"/>
    <property type="evidence" value="ECO:0007669"/>
    <property type="project" value="TreeGrafter"/>
</dbReference>
<accession>A0A1M5MSB8</accession>
<dbReference type="NCBIfam" id="TIGR00996">
    <property type="entry name" value="Mtu_fam_mce"/>
    <property type="match status" value="1"/>
</dbReference>
<dbReference type="PANTHER" id="PTHR33371:SF18">
    <property type="entry name" value="MCE-FAMILY PROTEIN MCE3C"/>
    <property type="match status" value="1"/>
</dbReference>
<evidence type="ECO:0000313" key="3">
    <source>
        <dbReference type="EMBL" id="SHG80330.1"/>
    </source>
</evidence>